<feature type="compositionally biased region" description="Polar residues" evidence="6">
    <location>
        <begin position="268"/>
        <end position="277"/>
    </location>
</feature>
<dbReference type="GO" id="GO:1990108">
    <property type="term" value="P:protein linear deubiquitination"/>
    <property type="evidence" value="ECO:0007669"/>
    <property type="project" value="InterPro"/>
</dbReference>
<proteinExistence type="inferred from homology"/>
<evidence type="ECO:0000256" key="5">
    <source>
        <dbReference type="PIRSR" id="PIRSR623237-2"/>
    </source>
</evidence>
<dbReference type="AlphaFoldDB" id="A0A9D4QWY2"/>
<feature type="compositionally biased region" description="Polar residues" evidence="6">
    <location>
        <begin position="517"/>
        <end position="535"/>
    </location>
</feature>
<dbReference type="PANTHER" id="PTHR33662">
    <property type="entry name" value="OTU DEUBIQUITINASE WITH LINEAR LINKAGE-SPECIFICITY A-RELATED"/>
    <property type="match status" value="1"/>
</dbReference>
<dbReference type="PRINTS" id="PR02057">
    <property type="entry name" value="PROTEINF105B"/>
</dbReference>
<evidence type="ECO:0000313" key="8">
    <source>
        <dbReference type="Proteomes" id="UP000828390"/>
    </source>
</evidence>
<feature type="region of interest" description="Linear diubiquitin binding" evidence="5">
    <location>
        <begin position="614"/>
        <end position="615"/>
    </location>
</feature>
<dbReference type="Proteomes" id="UP000828390">
    <property type="component" value="Unassembled WGS sequence"/>
</dbReference>
<dbReference type="EMBL" id="JAIWYP010000003">
    <property type="protein sequence ID" value="KAH3846614.1"/>
    <property type="molecule type" value="Genomic_DNA"/>
</dbReference>
<feature type="compositionally biased region" description="Polar residues" evidence="6">
    <location>
        <begin position="285"/>
        <end position="295"/>
    </location>
</feature>
<evidence type="ECO:0000256" key="3">
    <source>
        <dbReference type="ARBA" id="ARBA00022490"/>
    </source>
</evidence>
<protein>
    <submittedName>
        <fullName evidence="7">Uncharacterized protein</fullName>
    </submittedName>
</protein>
<feature type="region of interest" description="Disordered" evidence="6">
    <location>
        <begin position="491"/>
        <end position="535"/>
    </location>
</feature>
<evidence type="ECO:0000313" key="7">
    <source>
        <dbReference type="EMBL" id="KAH3846614.1"/>
    </source>
</evidence>
<feature type="active site" evidence="4">
    <location>
        <position position="861"/>
    </location>
</feature>
<sequence>MRDRDGCEQRVTGLSKVYWKGNLAVKSSNIVFAVIPLLLLNGCLALDLKVCMKTCINQKDLPIQSICPEIRACDWICEAYYKNCPGNTKYHCAKSATTGNYTRECALPVTCTEGTEPVITKKNGSPVVYCVPCPDKMYYNSAKNLSSDTFSNCHEKKSNQCTDEFQKKDCAKERGQKPWDEQSISDGFCRCDARNGYAPFDDSSLFKHEYCFTRAENCRKVYCENGMELSLNYVCIPKCPFGFNRTKLSDECKNLTGLTTREPISYITEMQPSTEPATISPPKPVTTSNENEPPPQDISSKISNIGIIAGAVVVVVFVSTAGLVCCCCKERLRQLRCQLRCQLCGAARTEGANNVVIYSPVPTDPSGTLGSHVNDCRIEMASIGVKNEEANGFNHVDNSQNMCSADDLLPNNGDNNYSAGDDATETFGSTSQKDRKEMGSRHREKKNKTIIKNYKTCIKVKGNLNHYHKGSSTQVEGLHYLIEETEALCSNNTNKSNANDQEESGSEDMEVDAKNYGTESTEQTGDNHTQNSGTSDGTLCKTMVTDCGDGHISDAASDGDVCTNSTNADSCDDCSPGLVEKINVEEVFKETDMKTGKRENVGNLLDIVKYAGTEWSLSNKKACLLTEAYACVKRNYRFPYIRVIRGDNYCAIRSTIFQILVYCFPLPKDWSSCDTDASDIKSDFCKRVISQFKFAECRNIPVKESTELVPICLKGYYEMAQKLQEYSTIVEKQNVLAEALNSDADCDLNIMEAVKLLMAQCAVNLFVDKEGGKKVPEWARHLFDRDGSKTVEQLISNHLNKVGHECGLEQVEMCLLGYSLGVRIRVLRLIYLNEVDFEAFYPPEDKDDLPVVTLISEDDRHYNIPVE</sequence>
<feature type="region of interest" description="Linear diubiquitin binding" evidence="5">
    <location>
        <begin position="645"/>
        <end position="647"/>
    </location>
</feature>
<dbReference type="InterPro" id="IPR023237">
    <property type="entry name" value="Otulin"/>
</dbReference>
<dbReference type="InterPro" id="IPR023235">
    <property type="entry name" value="FAM105"/>
</dbReference>
<dbReference type="Pfam" id="PF16218">
    <property type="entry name" value="Peptidase_C101"/>
    <property type="match status" value="1"/>
</dbReference>
<accession>A0A9D4QWY2</accession>
<dbReference type="PRINTS" id="PR02055">
    <property type="entry name" value="PROTEINF105"/>
</dbReference>
<dbReference type="OrthoDB" id="6288034at2759"/>
<feature type="active site" description="Nucleophile" evidence="4">
    <location>
        <position position="650"/>
    </location>
</feature>
<comment type="caution">
    <text evidence="7">The sequence shown here is derived from an EMBL/GenBank/DDBJ whole genome shotgun (WGS) entry which is preliminary data.</text>
</comment>
<feature type="region of interest" description="Linear diubiquitin binding" evidence="5">
    <location>
        <begin position="858"/>
        <end position="860"/>
    </location>
</feature>
<dbReference type="GO" id="GO:0004843">
    <property type="term" value="F:cysteine-type deubiquitinase activity"/>
    <property type="evidence" value="ECO:0007669"/>
    <property type="project" value="InterPro"/>
</dbReference>
<name>A0A9D4QWY2_DREPO</name>
<feature type="active site" evidence="4">
    <location>
        <position position="647"/>
    </location>
</feature>
<organism evidence="7 8">
    <name type="scientific">Dreissena polymorpha</name>
    <name type="common">Zebra mussel</name>
    <name type="synonym">Mytilus polymorpha</name>
    <dbReference type="NCBI Taxonomy" id="45954"/>
    <lineage>
        <taxon>Eukaryota</taxon>
        <taxon>Metazoa</taxon>
        <taxon>Spiralia</taxon>
        <taxon>Lophotrochozoa</taxon>
        <taxon>Mollusca</taxon>
        <taxon>Bivalvia</taxon>
        <taxon>Autobranchia</taxon>
        <taxon>Heteroconchia</taxon>
        <taxon>Euheterodonta</taxon>
        <taxon>Imparidentia</taxon>
        <taxon>Neoheterodontei</taxon>
        <taxon>Myida</taxon>
        <taxon>Dreissenoidea</taxon>
        <taxon>Dreissenidae</taxon>
        <taxon>Dreissena</taxon>
    </lineage>
</organism>
<reference evidence="7" key="2">
    <citation type="submission" date="2020-11" db="EMBL/GenBank/DDBJ databases">
        <authorList>
            <person name="McCartney M.A."/>
            <person name="Auch B."/>
            <person name="Kono T."/>
            <person name="Mallez S."/>
            <person name="Becker A."/>
            <person name="Gohl D.M."/>
            <person name="Silverstein K.A.T."/>
            <person name="Koren S."/>
            <person name="Bechman K.B."/>
            <person name="Herman A."/>
            <person name="Abrahante J.E."/>
            <person name="Garbe J."/>
        </authorList>
    </citation>
    <scope>NUCLEOTIDE SEQUENCE</scope>
    <source>
        <strain evidence="7">Duluth1</strain>
        <tissue evidence="7">Whole animal</tissue>
    </source>
</reference>
<comment type="subcellular location">
    <subcellularLocation>
        <location evidence="1">Cytoplasm</location>
    </subcellularLocation>
</comment>
<dbReference type="GO" id="GO:0005737">
    <property type="term" value="C:cytoplasm"/>
    <property type="evidence" value="ECO:0007669"/>
    <property type="project" value="UniProtKB-SubCell"/>
</dbReference>
<evidence type="ECO:0000256" key="4">
    <source>
        <dbReference type="PIRSR" id="PIRSR623237-1"/>
    </source>
</evidence>
<evidence type="ECO:0000256" key="1">
    <source>
        <dbReference type="ARBA" id="ARBA00004496"/>
    </source>
</evidence>
<feature type="compositionally biased region" description="Acidic residues" evidence="6">
    <location>
        <begin position="500"/>
        <end position="510"/>
    </location>
</feature>
<feature type="region of interest" description="Disordered" evidence="6">
    <location>
        <begin position="414"/>
        <end position="446"/>
    </location>
</feature>
<evidence type="ECO:0000256" key="2">
    <source>
        <dbReference type="ARBA" id="ARBA00010267"/>
    </source>
</evidence>
<reference evidence="7" key="1">
    <citation type="journal article" date="2019" name="bioRxiv">
        <title>The Genome of the Zebra Mussel, Dreissena polymorpha: A Resource for Invasive Species Research.</title>
        <authorList>
            <person name="McCartney M.A."/>
            <person name="Auch B."/>
            <person name="Kono T."/>
            <person name="Mallez S."/>
            <person name="Zhang Y."/>
            <person name="Obille A."/>
            <person name="Becker A."/>
            <person name="Abrahante J.E."/>
            <person name="Garbe J."/>
            <person name="Badalamenti J.P."/>
            <person name="Herman A."/>
            <person name="Mangelson H."/>
            <person name="Liachko I."/>
            <person name="Sullivan S."/>
            <person name="Sone E.D."/>
            <person name="Koren S."/>
            <person name="Silverstein K.A.T."/>
            <person name="Beckman K.B."/>
            <person name="Gohl D.M."/>
        </authorList>
    </citation>
    <scope>NUCLEOTIDE SEQUENCE</scope>
    <source>
        <strain evidence="7">Duluth1</strain>
        <tissue evidence="7">Whole animal</tissue>
    </source>
</reference>
<feature type="region of interest" description="Disordered" evidence="6">
    <location>
        <begin position="265"/>
        <end position="295"/>
    </location>
</feature>
<gene>
    <name evidence="7" type="ORF">DPMN_088917</name>
</gene>
<evidence type="ECO:0000256" key="6">
    <source>
        <dbReference type="SAM" id="MobiDB-lite"/>
    </source>
</evidence>
<comment type="similarity">
    <text evidence="2">Belongs to the peptidase C65 family. Otulin subfamily.</text>
</comment>
<feature type="compositionally biased region" description="Basic and acidic residues" evidence="6">
    <location>
        <begin position="432"/>
        <end position="441"/>
    </location>
</feature>
<dbReference type="PANTHER" id="PTHR33662:SF3">
    <property type="entry name" value="FIBROUS SHEATH CABYR-BINDING PROTEIN-LIKE-RELATED"/>
    <property type="match status" value="1"/>
</dbReference>
<keyword evidence="3" id="KW-0963">Cytoplasm</keyword>
<keyword evidence="8" id="KW-1185">Reference proteome</keyword>